<sequence>MSHCASGRFPLHPGGVFAGLYYNTNLQDQGKPHLQTTEVPGHRVEMVPVHVTERVCLTPEPLQKHCYKSCCEYEQGHRYIEDVRYVLGLSQVHYLTSYIHNPDTSRPEYHISAVRCEPRHKPRRWLSTVILYPKRPVWSYISTVEYSINRPTSRKRYMTKLDMAVGDGDEENNIVATNMLYFPKRRTPSFWSFFITEVNKEHVDKKFAELNNFKIKRDWQKQLSLQVMA</sequence>
<keyword evidence="4" id="KW-0963">Cytoplasm</keyword>
<dbReference type="AlphaFoldDB" id="A0A9J7MFY6"/>
<dbReference type="Pfam" id="PF15068">
    <property type="entry name" value="FAM101"/>
    <property type="match status" value="1"/>
</dbReference>
<dbReference type="OrthoDB" id="9932345at2759"/>
<dbReference type="Proteomes" id="UP000001554">
    <property type="component" value="Chromosome 2"/>
</dbReference>
<dbReference type="GeneID" id="118409596"/>
<name>A0A9J7MFY6_BRAFL</name>
<dbReference type="GO" id="GO:0061572">
    <property type="term" value="P:actin filament bundle organization"/>
    <property type="evidence" value="ECO:0007669"/>
    <property type="project" value="InterPro"/>
</dbReference>
<dbReference type="GO" id="GO:0005856">
    <property type="term" value="C:cytoskeleton"/>
    <property type="evidence" value="ECO:0007669"/>
    <property type="project" value="UniProtKB-SubCell"/>
</dbReference>
<dbReference type="KEGG" id="bfo:118409596"/>
<evidence type="ECO:0000313" key="7">
    <source>
        <dbReference type="RefSeq" id="XP_035666616.1"/>
    </source>
</evidence>
<evidence type="ECO:0000256" key="2">
    <source>
        <dbReference type="ARBA" id="ARBA00009886"/>
    </source>
</evidence>
<organism evidence="6 7">
    <name type="scientific">Branchiostoma floridae</name>
    <name type="common">Florida lancelet</name>
    <name type="synonym">Amphioxus</name>
    <dbReference type="NCBI Taxonomy" id="7739"/>
    <lineage>
        <taxon>Eukaryota</taxon>
        <taxon>Metazoa</taxon>
        <taxon>Chordata</taxon>
        <taxon>Cephalochordata</taxon>
        <taxon>Leptocardii</taxon>
        <taxon>Amphioxiformes</taxon>
        <taxon>Branchiostomatidae</taxon>
        <taxon>Branchiostoma</taxon>
    </lineage>
</organism>
<evidence type="ECO:0000256" key="1">
    <source>
        <dbReference type="ARBA" id="ARBA00004245"/>
    </source>
</evidence>
<dbReference type="PANTHER" id="PTHR31848:SF1">
    <property type="match status" value="1"/>
</dbReference>
<keyword evidence="6" id="KW-1185">Reference proteome</keyword>
<dbReference type="OMA" id="VEMVPVH"/>
<dbReference type="PANTHER" id="PTHR31848">
    <property type="match status" value="1"/>
</dbReference>
<evidence type="ECO:0000313" key="6">
    <source>
        <dbReference type="Proteomes" id="UP000001554"/>
    </source>
</evidence>
<proteinExistence type="inferred from homology"/>
<comment type="similarity">
    <text evidence="2">Belongs to the Refilin family.</text>
</comment>
<reference evidence="6" key="1">
    <citation type="journal article" date="2020" name="Nat. Ecol. Evol.">
        <title>Deeply conserved synteny resolves early events in vertebrate evolution.</title>
        <authorList>
            <person name="Simakov O."/>
            <person name="Marletaz F."/>
            <person name="Yue J.X."/>
            <person name="O'Connell B."/>
            <person name="Jenkins J."/>
            <person name="Brandt A."/>
            <person name="Calef R."/>
            <person name="Tung C.H."/>
            <person name="Huang T.K."/>
            <person name="Schmutz J."/>
            <person name="Satoh N."/>
            <person name="Yu J.K."/>
            <person name="Putnam N.H."/>
            <person name="Green R.E."/>
            <person name="Rokhsar D.S."/>
        </authorList>
    </citation>
    <scope>NUCLEOTIDE SEQUENCE [LARGE SCALE GENOMIC DNA]</scope>
    <source>
        <strain evidence="6">S238N-H82</strain>
    </source>
</reference>
<keyword evidence="5" id="KW-0206">Cytoskeleton</keyword>
<accession>A0A9J7MFY6</accession>
<comment type="subcellular location">
    <subcellularLocation>
        <location evidence="1">Cytoplasm</location>
        <location evidence="1">Cytoskeleton</location>
    </subcellularLocation>
</comment>
<comment type="subunit">
    <text evidence="3">Interacts with FLNA and FLNB.</text>
</comment>
<dbReference type="GO" id="GO:0061181">
    <property type="term" value="P:regulation of chondrocyte development"/>
    <property type="evidence" value="ECO:0007669"/>
    <property type="project" value="InterPro"/>
</dbReference>
<evidence type="ECO:0000256" key="4">
    <source>
        <dbReference type="ARBA" id="ARBA00022490"/>
    </source>
</evidence>
<gene>
    <name evidence="7" type="primary">LOC118409596</name>
</gene>
<protein>
    <submittedName>
        <fullName evidence="7">Refilin-B-like isoform X1</fullName>
    </submittedName>
</protein>
<dbReference type="RefSeq" id="XP_035666616.1">
    <property type="nucleotide sequence ID" value="XM_035810723.1"/>
</dbReference>
<reference evidence="7" key="2">
    <citation type="submission" date="2025-08" db="UniProtKB">
        <authorList>
            <consortium name="RefSeq"/>
        </authorList>
    </citation>
    <scope>IDENTIFICATION</scope>
    <source>
        <strain evidence="7">S238N-H82</strain>
        <tissue evidence="7">Testes</tissue>
    </source>
</reference>
<evidence type="ECO:0000256" key="5">
    <source>
        <dbReference type="ARBA" id="ARBA00023212"/>
    </source>
</evidence>
<evidence type="ECO:0000256" key="3">
    <source>
        <dbReference type="ARBA" id="ARBA00011189"/>
    </source>
</evidence>
<dbReference type="GO" id="GO:0031005">
    <property type="term" value="F:filamin binding"/>
    <property type="evidence" value="ECO:0007669"/>
    <property type="project" value="InterPro"/>
</dbReference>
<dbReference type="InterPro" id="IPR028215">
    <property type="entry name" value="Refilin"/>
</dbReference>